<dbReference type="InterPro" id="IPR054353">
    <property type="entry name" value="IstA-like_C"/>
</dbReference>
<proteinExistence type="inferred from homology"/>
<dbReference type="InterPro" id="IPR001584">
    <property type="entry name" value="Integrase_cat-core"/>
</dbReference>
<dbReference type="InterPro" id="IPR012337">
    <property type="entry name" value="RNaseH-like_sf"/>
</dbReference>
<dbReference type="Pfam" id="PF22483">
    <property type="entry name" value="Mu-transpos_C_2"/>
    <property type="match status" value="1"/>
</dbReference>
<evidence type="ECO:0000256" key="1">
    <source>
        <dbReference type="ARBA" id="ARBA00009277"/>
    </source>
</evidence>
<name>A0A252CAC2_9LACT</name>
<dbReference type="RefSeq" id="WP_086583323.1">
    <property type="nucleotide sequence ID" value="NZ_MUIZ01000014.1"/>
</dbReference>
<feature type="domain" description="Integrase catalytic" evidence="2">
    <location>
        <begin position="133"/>
        <end position="314"/>
    </location>
</feature>
<reference evidence="3 4" key="1">
    <citation type="submission" date="2017-02" db="EMBL/GenBank/DDBJ databases">
        <authorList>
            <person name="Peterson S.W."/>
        </authorList>
    </citation>
    <scope>NUCLEOTIDE SEQUENCE [LARGE SCALE GENOMIC DNA]</scope>
    <source>
        <strain evidence="3">159469</strain>
    </source>
</reference>
<dbReference type="GO" id="GO:0015074">
    <property type="term" value="P:DNA integration"/>
    <property type="evidence" value="ECO:0007669"/>
    <property type="project" value="InterPro"/>
</dbReference>
<dbReference type="Proteomes" id="UP000194606">
    <property type="component" value="Unassembled WGS sequence"/>
</dbReference>
<sequence>MEVTLNIDTQFKVESLSDLPRLGQVIKQMKLKINKSKLARDLGKNRKTIEKYLNGFIPKAKRDKPSKIDDYYQVIASLLSEDSPQEFYYMRVLWQYLCDNHGLQCSISAFRAYINQHKEFEAYFKSSVKIKSPHGTPRFETAAGKQALLDWKENIDFLTSVGEIVNINVAVLVLSHSRFRFFHLSLNKTQESLFSFLTHCFEKMGGVPEQLVTDNMKTVMDEARTEFHKGKINQSFAQFSKDFGFKVHPYIAGRPRTKGKVETQMKLLDEIHAYQGQLTLSELARFIEKLCERVNTSLHQGSGKIPLLEFQKECQSLKPLPSQAIRAFYKIKAHVVKVNTSNMVTYQSNQYSVPSGYIGKQVELQVIDGQLWIAYQTRLIAQHTLSTQKLNYQLDHYKEALKTSTGKHYDINALAQKNLETMSEVFKR</sequence>
<gene>
    <name evidence="3" type="ORF">BZZ03_11160</name>
</gene>
<dbReference type="NCBIfam" id="NF033546">
    <property type="entry name" value="transpos_IS21"/>
    <property type="match status" value="1"/>
</dbReference>
<comment type="similarity">
    <text evidence="1">Belongs to the transposase IS21/IS408/IS1162 family.</text>
</comment>
<evidence type="ECO:0000313" key="4">
    <source>
        <dbReference type="Proteomes" id="UP000194606"/>
    </source>
</evidence>
<dbReference type="Gene3D" id="3.30.420.10">
    <property type="entry name" value="Ribonuclease H-like superfamily/Ribonuclease H"/>
    <property type="match status" value="1"/>
</dbReference>
<protein>
    <submittedName>
        <fullName evidence="3">Transposase</fullName>
    </submittedName>
</protein>
<dbReference type="EMBL" id="MUIZ01000014">
    <property type="protein sequence ID" value="OUK02747.1"/>
    <property type="molecule type" value="Genomic_DNA"/>
</dbReference>
<dbReference type="PROSITE" id="PS50994">
    <property type="entry name" value="INTEGRASE"/>
    <property type="match status" value="1"/>
</dbReference>
<dbReference type="SUPFAM" id="SSF53098">
    <property type="entry name" value="Ribonuclease H-like"/>
    <property type="match status" value="1"/>
</dbReference>
<dbReference type="AlphaFoldDB" id="A0A252CAC2"/>
<evidence type="ECO:0000259" key="2">
    <source>
        <dbReference type="PROSITE" id="PS50994"/>
    </source>
</evidence>
<accession>A0A252CAC2</accession>
<dbReference type="GO" id="GO:0003676">
    <property type="term" value="F:nucleic acid binding"/>
    <property type="evidence" value="ECO:0007669"/>
    <property type="project" value="InterPro"/>
</dbReference>
<dbReference type="InterPro" id="IPR036397">
    <property type="entry name" value="RNaseH_sf"/>
</dbReference>
<comment type="caution">
    <text evidence="3">The sequence shown here is derived from an EMBL/GenBank/DDBJ whole genome shotgun (WGS) entry which is preliminary data.</text>
</comment>
<dbReference type="PANTHER" id="PTHR35004">
    <property type="entry name" value="TRANSPOSASE RV3428C-RELATED"/>
    <property type="match status" value="1"/>
</dbReference>
<organism evidence="3 4">
    <name type="scientific">Lactococcus petauri</name>
    <dbReference type="NCBI Taxonomy" id="1940789"/>
    <lineage>
        <taxon>Bacteria</taxon>
        <taxon>Bacillati</taxon>
        <taxon>Bacillota</taxon>
        <taxon>Bacilli</taxon>
        <taxon>Lactobacillales</taxon>
        <taxon>Streptococcaceae</taxon>
        <taxon>Lactococcus</taxon>
    </lineage>
</organism>
<evidence type="ECO:0000313" key="3">
    <source>
        <dbReference type="EMBL" id="OUK02747.1"/>
    </source>
</evidence>
<dbReference type="PANTHER" id="PTHR35004:SF6">
    <property type="entry name" value="TRANSPOSASE"/>
    <property type="match status" value="1"/>
</dbReference>